<dbReference type="KEGG" id="gaw:V144x_22530"/>
<gene>
    <name evidence="2" type="ORF">V144x_22530</name>
</gene>
<accession>A0A517VUW7</accession>
<keyword evidence="1" id="KW-0812">Transmembrane</keyword>
<dbReference type="Proteomes" id="UP000318704">
    <property type="component" value="Chromosome"/>
</dbReference>
<evidence type="ECO:0000313" key="3">
    <source>
        <dbReference type="Proteomes" id="UP000318704"/>
    </source>
</evidence>
<protein>
    <submittedName>
        <fullName evidence="2">Uncharacterized protein</fullName>
    </submittedName>
</protein>
<keyword evidence="1" id="KW-1133">Transmembrane helix</keyword>
<reference evidence="2 3" key="1">
    <citation type="submission" date="2019-03" db="EMBL/GenBank/DDBJ databases">
        <title>Deep-cultivation of Planctomycetes and their phenomic and genomic characterization uncovers novel biology.</title>
        <authorList>
            <person name="Wiegand S."/>
            <person name="Jogler M."/>
            <person name="Boedeker C."/>
            <person name="Pinto D."/>
            <person name="Vollmers J."/>
            <person name="Rivas-Marin E."/>
            <person name="Kohn T."/>
            <person name="Peeters S.H."/>
            <person name="Heuer A."/>
            <person name="Rast P."/>
            <person name="Oberbeckmann S."/>
            <person name="Bunk B."/>
            <person name="Jeske O."/>
            <person name="Meyerdierks A."/>
            <person name="Storesund J.E."/>
            <person name="Kallscheuer N."/>
            <person name="Luecker S."/>
            <person name="Lage O.M."/>
            <person name="Pohl T."/>
            <person name="Merkel B.J."/>
            <person name="Hornburger P."/>
            <person name="Mueller R.-W."/>
            <person name="Bruemmer F."/>
            <person name="Labrenz M."/>
            <person name="Spormann A.M."/>
            <person name="Op den Camp H."/>
            <person name="Overmann J."/>
            <person name="Amann R."/>
            <person name="Jetten M.S.M."/>
            <person name="Mascher T."/>
            <person name="Medema M.H."/>
            <person name="Devos D.P."/>
            <person name="Kaster A.-K."/>
            <person name="Ovreas L."/>
            <person name="Rohde M."/>
            <person name="Galperin M.Y."/>
            <person name="Jogler C."/>
        </authorList>
    </citation>
    <scope>NUCLEOTIDE SEQUENCE [LARGE SCALE GENOMIC DNA]</scope>
    <source>
        <strain evidence="2 3">V144</strain>
    </source>
</reference>
<proteinExistence type="predicted"/>
<name>A0A517VUW7_9PLAN</name>
<sequence length="139" mass="15310">MNSEIIMMVIMLSLYRIVSLLVGLGFAYMGYKLFDHGVFDKAGDLSAAWGKNRLLLKQAAPGTFFSLFGTVIVVVALWKGMSFDFTNGAPKLTGNSQTFRSIGHQLDDFENQSNDELFNFGGEAETIVPREAEAESTPE</sequence>
<dbReference type="RefSeq" id="WP_144985198.1">
    <property type="nucleotide sequence ID" value="NZ_CP037920.1"/>
</dbReference>
<dbReference type="AlphaFoldDB" id="A0A517VUW7"/>
<organism evidence="2 3">
    <name type="scientific">Gimesia aquarii</name>
    <dbReference type="NCBI Taxonomy" id="2527964"/>
    <lineage>
        <taxon>Bacteria</taxon>
        <taxon>Pseudomonadati</taxon>
        <taxon>Planctomycetota</taxon>
        <taxon>Planctomycetia</taxon>
        <taxon>Planctomycetales</taxon>
        <taxon>Planctomycetaceae</taxon>
        <taxon>Gimesia</taxon>
    </lineage>
</organism>
<keyword evidence="1" id="KW-0472">Membrane</keyword>
<dbReference type="EMBL" id="CP037920">
    <property type="protein sequence ID" value="QDT96795.1"/>
    <property type="molecule type" value="Genomic_DNA"/>
</dbReference>
<evidence type="ECO:0000256" key="1">
    <source>
        <dbReference type="SAM" id="Phobius"/>
    </source>
</evidence>
<feature type="transmembrane region" description="Helical" evidence="1">
    <location>
        <begin position="59"/>
        <end position="78"/>
    </location>
</feature>
<feature type="transmembrane region" description="Helical" evidence="1">
    <location>
        <begin position="12"/>
        <end position="31"/>
    </location>
</feature>
<evidence type="ECO:0000313" key="2">
    <source>
        <dbReference type="EMBL" id="QDT96795.1"/>
    </source>
</evidence>